<reference evidence="2" key="1">
    <citation type="submission" date="2019-01" db="EMBL/GenBank/DDBJ databases">
        <authorList>
            <consortium name="Genoscope - CEA"/>
            <person name="William W."/>
        </authorList>
    </citation>
    <scope>NUCLEOTIDE SEQUENCE</scope>
    <source>
        <strain evidence="2">CR-1</strain>
    </source>
</reference>
<dbReference type="EMBL" id="CAACVI010000004">
    <property type="protein sequence ID" value="VEN73148.1"/>
    <property type="molecule type" value="Genomic_DNA"/>
</dbReference>
<gene>
    <name evidence="2" type="ORF">EPICR_120045</name>
</gene>
<organism evidence="2">
    <name type="scientific">uncultured Desulfobacteraceae bacterium</name>
    <dbReference type="NCBI Taxonomy" id="218296"/>
    <lineage>
        <taxon>Bacteria</taxon>
        <taxon>Pseudomonadati</taxon>
        <taxon>Thermodesulfobacteriota</taxon>
        <taxon>Desulfobacteria</taxon>
        <taxon>Desulfobacterales</taxon>
        <taxon>Desulfobacteraceae</taxon>
        <taxon>environmental samples</taxon>
    </lineage>
</organism>
<feature type="region of interest" description="Disordered" evidence="1">
    <location>
        <begin position="30"/>
        <end position="50"/>
    </location>
</feature>
<dbReference type="AlphaFoldDB" id="A0A484HFD2"/>
<feature type="compositionally biased region" description="Polar residues" evidence="1">
    <location>
        <begin position="40"/>
        <end position="50"/>
    </location>
</feature>
<evidence type="ECO:0000313" key="2">
    <source>
        <dbReference type="EMBL" id="VEN73148.1"/>
    </source>
</evidence>
<protein>
    <submittedName>
        <fullName evidence="2">Uncharacterized protein</fullName>
    </submittedName>
</protein>
<proteinExistence type="predicted"/>
<accession>A0A484HFD2</accession>
<name>A0A484HFD2_9BACT</name>
<sequence length="50" mass="5079">MKESYGEGLANHISLESCGNCSNAMAEALTEGSAGGPLSSEITSFRAPTT</sequence>
<evidence type="ECO:0000256" key="1">
    <source>
        <dbReference type="SAM" id="MobiDB-lite"/>
    </source>
</evidence>